<accession>A0A915JVM0</accession>
<dbReference type="WBParaSite" id="nRc.2.0.1.t30079-RA">
    <property type="protein sequence ID" value="nRc.2.0.1.t30079-RA"/>
    <property type="gene ID" value="nRc.2.0.1.g30079"/>
</dbReference>
<dbReference type="PANTHER" id="PTHR16151:SF2">
    <property type="entry name" value="HAUS AUGMIN-LIKE COMPLEX SUBUNIT 6"/>
    <property type="match status" value="1"/>
</dbReference>
<organism evidence="4 5">
    <name type="scientific">Romanomermis culicivorax</name>
    <name type="common">Nematode worm</name>
    <dbReference type="NCBI Taxonomy" id="13658"/>
    <lineage>
        <taxon>Eukaryota</taxon>
        <taxon>Metazoa</taxon>
        <taxon>Ecdysozoa</taxon>
        <taxon>Nematoda</taxon>
        <taxon>Enoplea</taxon>
        <taxon>Dorylaimia</taxon>
        <taxon>Mermithida</taxon>
        <taxon>Mermithoidea</taxon>
        <taxon>Mermithidae</taxon>
        <taxon>Romanomermis</taxon>
    </lineage>
</organism>
<evidence type="ECO:0000259" key="3">
    <source>
        <dbReference type="Pfam" id="PF14661"/>
    </source>
</evidence>
<name>A0A915JVM0_ROMCU</name>
<dbReference type="InterPro" id="IPR028163">
    <property type="entry name" value="HAUS_6_N"/>
</dbReference>
<dbReference type="AlphaFoldDB" id="A0A915JVM0"/>
<dbReference type="Proteomes" id="UP000887565">
    <property type="component" value="Unplaced"/>
</dbReference>
<protein>
    <submittedName>
        <fullName evidence="5">HAUS augmin-like complex subunit 6 N-terminal domain-containing protein</fullName>
    </submittedName>
</protein>
<evidence type="ECO:0000256" key="1">
    <source>
        <dbReference type="SAM" id="Coils"/>
    </source>
</evidence>
<dbReference type="GO" id="GO:0070652">
    <property type="term" value="C:HAUS complex"/>
    <property type="evidence" value="ECO:0007669"/>
    <property type="project" value="InterPro"/>
</dbReference>
<keyword evidence="4" id="KW-1185">Reference proteome</keyword>
<dbReference type="InterPro" id="IPR026797">
    <property type="entry name" value="HAUS_6"/>
</dbReference>
<sequence length="412" mass="47419">NSFDSINYKLFQVVTYFLFGLLPNKENGREKMTVNFSSDCWPIYDRVHESNYRKVCLTLLKDLKEHNRLATTLISFTPGLIVTPVGPKMYQFLSGFTTFVMDQLLGEVKDASSFIEYSETKSSKVKASVATIVEKYDKLSESNYIEIEKLESQLANQQLQYESVERKLSDYKQTYEQNCHQLLDQCVQYAEKLVIIFPELEKKSREDKMEFVMQCDSFFDIEWTKFEEFERKLKELANKCSEITEKIDYLPGKNQSSQIDPQSLLRLEKELEEKCEQVNDILQQTDQDRCKADKLLNELKSRVDGLKSATVAFYSSYKFPMESQLKFPSSIPIFRNVDSTSTTPTLSLSSPHTTSNQSFSAADDQSFINFSLLGESVLDLLSVSTNDSVKNSTSSSQLQTDDYDEHETLIVE</sequence>
<evidence type="ECO:0000313" key="4">
    <source>
        <dbReference type="Proteomes" id="UP000887565"/>
    </source>
</evidence>
<evidence type="ECO:0000256" key="2">
    <source>
        <dbReference type="SAM" id="MobiDB-lite"/>
    </source>
</evidence>
<dbReference type="GO" id="GO:0051225">
    <property type="term" value="P:spindle assembly"/>
    <property type="evidence" value="ECO:0007669"/>
    <property type="project" value="InterPro"/>
</dbReference>
<dbReference type="PANTHER" id="PTHR16151">
    <property type="entry name" value="HAUS AUGMIN-LIKE COMPLEX SUBUNIT 6"/>
    <property type="match status" value="1"/>
</dbReference>
<keyword evidence="1" id="KW-0175">Coiled coil</keyword>
<dbReference type="Pfam" id="PF14661">
    <property type="entry name" value="HAUS6_N"/>
    <property type="match status" value="1"/>
</dbReference>
<feature type="compositionally biased region" description="Polar residues" evidence="2">
    <location>
        <begin position="387"/>
        <end position="400"/>
    </location>
</feature>
<dbReference type="GO" id="GO:1990498">
    <property type="term" value="C:mitotic spindle microtubule"/>
    <property type="evidence" value="ECO:0007669"/>
    <property type="project" value="TreeGrafter"/>
</dbReference>
<feature type="domain" description="HAUS augmin-like complex subunit 6 N-terminal" evidence="3">
    <location>
        <begin position="2"/>
        <end position="177"/>
    </location>
</feature>
<proteinExistence type="predicted"/>
<feature type="coiled-coil region" evidence="1">
    <location>
        <begin position="147"/>
        <end position="192"/>
    </location>
</feature>
<feature type="region of interest" description="Disordered" evidence="2">
    <location>
        <begin position="387"/>
        <end position="412"/>
    </location>
</feature>
<reference evidence="5" key="1">
    <citation type="submission" date="2022-11" db="UniProtKB">
        <authorList>
            <consortium name="WormBaseParasite"/>
        </authorList>
    </citation>
    <scope>IDENTIFICATION</scope>
</reference>
<feature type="coiled-coil region" evidence="1">
    <location>
        <begin position="226"/>
        <end position="288"/>
    </location>
</feature>
<evidence type="ECO:0000313" key="5">
    <source>
        <dbReference type="WBParaSite" id="nRc.2.0.1.t30079-RA"/>
    </source>
</evidence>
<dbReference type="GO" id="GO:0008017">
    <property type="term" value="F:microtubule binding"/>
    <property type="evidence" value="ECO:0007669"/>
    <property type="project" value="TreeGrafter"/>
</dbReference>